<dbReference type="EMBL" id="PISJ01000003">
    <property type="protein sequence ID" value="PKF36097.1"/>
    <property type="molecule type" value="Genomic_DNA"/>
</dbReference>
<reference evidence="2 3" key="1">
    <citation type="submission" date="2017-12" db="EMBL/GenBank/DDBJ databases">
        <title>Draft Genome sequences of multiple microbial strains isolated from spacecraft associated surfaces.</title>
        <authorList>
            <person name="Seuylemezian A."/>
            <person name="Vaishampayan P."/>
            <person name="Venkateswaran K."/>
        </authorList>
    </citation>
    <scope>NUCLEOTIDE SEQUENCE [LARGE SCALE GENOMIC DNA]</scope>
    <source>
        <strain evidence="2 3">2P01AA</strain>
    </source>
</reference>
<evidence type="ECO:0008006" key="4">
    <source>
        <dbReference type="Google" id="ProtNLM"/>
    </source>
</evidence>
<evidence type="ECO:0000313" key="2">
    <source>
        <dbReference type="EMBL" id="PKF36097.1"/>
    </source>
</evidence>
<gene>
    <name evidence="2" type="ORF">CW311_02685</name>
</gene>
<accession>A0A2N0WIY4</accession>
<organism evidence="2 3">
    <name type="scientific">Acinetobacter proteolyticus</name>
    <dbReference type="NCBI Taxonomy" id="1776741"/>
    <lineage>
        <taxon>Bacteria</taxon>
        <taxon>Pseudomonadati</taxon>
        <taxon>Pseudomonadota</taxon>
        <taxon>Gammaproteobacteria</taxon>
        <taxon>Moraxellales</taxon>
        <taxon>Moraxellaceae</taxon>
        <taxon>Acinetobacter</taxon>
    </lineage>
</organism>
<comment type="caution">
    <text evidence="2">The sequence shown here is derived from an EMBL/GenBank/DDBJ whole genome shotgun (WGS) entry which is preliminary data.</text>
</comment>
<dbReference type="Proteomes" id="UP000233553">
    <property type="component" value="Unassembled WGS sequence"/>
</dbReference>
<protein>
    <recommendedName>
        <fullName evidence="4">Lipoprotein</fullName>
    </recommendedName>
</protein>
<name>A0A2N0WIY4_9GAMM</name>
<proteinExistence type="predicted"/>
<evidence type="ECO:0000313" key="3">
    <source>
        <dbReference type="Proteomes" id="UP000233553"/>
    </source>
</evidence>
<dbReference type="RefSeq" id="WP_101235565.1">
    <property type="nucleotide sequence ID" value="NZ_PISJ01000003.1"/>
</dbReference>
<dbReference type="PROSITE" id="PS51257">
    <property type="entry name" value="PROKAR_LIPOPROTEIN"/>
    <property type="match status" value="1"/>
</dbReference>
<evidence type="ECO:0000256" key="1">
    <source>
        <dbReference type="SAM" id="SignalP"/>
    </source>
</evidence>
<feature type="signal peptide" evidence="1">
    <location>
        <begin position="1"/>
        <end position="19"/>
    </location>
</feature>
<keyword evidence="1" id="KW-0732">Signal</keyword>
<sequence length="451" mass="47899">MFKKTFLAFACSTVLVACGGGGGSSSNNTDNGNPVVPVSDLDKAKQLIDTTNSIVAYFDSFDSLQSQYQPTFDAVSDAGKDIDNAAGLVLTLATLAYNDAQGSNKTYNAAQLQTLLDNDDYIDYQLTDSTFAVTVNASSVTVSGSAKAKYWTNTIWDFKTNTLKDIFDEGAQVTVNAVKLEAPYTAVTDKYNFKIVAGGKILTKNDANKKDASLEFKSDSTAQAIYSTAALLENRGDSCPETAELKFSNVVLKTTNAEIELTELASKAKKVQFKDGNNVGTEIIPTELTLKGKAISGSESLNLDASIKLNNDLTKTIDITNGESAASFINADLVVKLSGNVKGGANAIKPFNIDLSAKRSDYQKGTANIKIAVDKNALNVDVKTENLVAEKPAVSAKVSHANGAFVDIANVDQFTSADIKVGNTKYGTINKVSRSVYSATFTDNTTKAIAP</sequence>
<feature type="chain" id="PRO_5014677364" description="Lipoprotein" evidence="1">
    <location>
        <begin position="20"/>
        <end position="451"/>
    </location>
</feature>
<dbReference type="AlphaFoldDB" id="A0A2N0WIY4"/>